<protein>
    <submittedName>
        <fullName evidence="1">Uncharacterized protein</fullName>
    </submittedName>
</protein>
<evidence type="ECO:0000313" key="1">
    <source>
        <dbReference type="EMBL" id="GGZ46111.1"/>
    </source>
</evidence>
<accession>A0A918QHP8</accession>
<reference evidence="1" key="1">
    <citation type="journal article" date="2014" name="Int. J. Syst. Evol. Microbiol.">
        <title>Complete genome sequence of Corynebacterium casei LMG S-19264T (=DSM 44701T), isolated from a smear-ripened cheese.</title>
        <authorList>
            <consortium name="US DOE Joint Genome Institute (JGI-PGF)"/>
            <person name="Walter F."/>
            <person name="Albersmeier A."/>
            <person name="Kalinowski J."/>
            <person name="Ruckert C."/>
        </authorList>
    </citation>
    <scope>NUCLEOTIDE SEQUENCE</scope>
    <source>
        <strain evidence="1">JCM 4988</strain>
    </source>
</reference>
<gene>
    <name evidence="1" type="ORF">GCM10010387_45580</name>
</gene>
<keyword evidence="2" id="KW-1185">Reference proteome</keyword>
<sequence>MTALPPVPPEGEGGAGTRLRIMLVAAAVCPCPPLLVPEIAAGAAAELDAARAACADAVGVLAASRPDLLIVVGPADGTGLGTHRTGAAGSFRGFGVDLGVLLGPGPAQERPLPLSLTVGAWLLDRAGWAASPVEGLGVARDMPSAPALAAGREIGVRAERVAVLAMGDGSACRSLKAPGYLDERAEGFDALATRALGDADTAALAALDTTLAYELQAAGRSAWQVLAGAAEGAGLAGRLLYADAPYGVGYTVAAWS</sequence>
<dbReference type="Proteomes" id="UP000630936">
    <property type="component" value="Unassembled WGS sequence"/>
</dbReference>
<evidence type="ECO:0000313" key="2">
    <source>
        <dbReference type="Proteomes" id="UP000630936"/>
    </source>
</evidence>
<organism evidence="1 2">
    <name type="scientific">Streptomyces inusitatus</name>
    <dbReference type="NCBI Taxonomy" id="68221"/>
    <lineage>
        <taxon>Bacteria</taxon>
        <taxon>Bacillati</taxon>
        <taxon>Actinomycetota</taxon>
        <taxon>Actinomycetes</taxon>
        <taxon>Kitasatosporales</taxon>
        <taxon>Streptomycetaceae</taxon>
        <taxon>Streptomyces</taxon>
    </lineage>
</organism>
<dbReference type="Gene3D" id="3.40.830.10">
    <property type="entry name" value="LigB-like"/>
    <property type="match status" value="1"/>
</dbReference>
<reference evidence="1" key="2">
    <citation type="submission" date="2020-09" db="EMBL/GenBank/DDBJ databases">
        <authorList>
            <person name="Sun Q."/>
            <person name="Ohkuma M."/>
        </authorList>
    </citation>
    <scope>NUCLEOTIDE SEQUENCE</scope>
    <source>
        <strain evidence="1">JCM 4988</strain>
    </source>
</reference>
<name>A0A918QHP8_9ACTN</name>
<proteinExistence type="predicted"/>
<dbReference type="SUPFAM" id="SSF53213">
    <property type="entry name" value="LigB-like"/>
    <property type="match status" value="1"/>
</dbReference>
<comment type="caution">
    <text evidence="1">The sequence shown here is derived from an EMBL/GenBank/DDBJ whole genome shotgun (WGS) entry which is preliminary data.</text>
</comment>
<dbReference type="EMBL" id="BMWG01000016">
    <property type="protein sequence ID" value="GGZ46111.1"/>
    <property type="molecule type" value="Genomic_DNA"/>
</dbReference>
<dbReference type="AlphaFoldDB" id="A0A918QHP8"/>